<keyword evidence="4" id="KW-0904">Protein phosphatase</keyword>
<feature type="active site" description="Proton donor" evidence="5">
    <location>
        <position position="132"/>
    </location>
</feature>
<accession>A0A2S4A0S1</accession>
<dbReference type="InterPro" id="IPR023485">
    <property type="entry name" value="Ptyr_pPase"/>
</dbReference>
<evidence type="ECO:0000259" key="6">
    <source>
        <dbReference type="SMART" id="SM00226"/>
    </source>
</evidence>
<evidence type="ECO:0000256" key="3">
    <source>
        <dbReference type="ARBA" id="ARBA00022801"/>
    </source>
</evidence>
<comment type="similarity">
    <text evidence="1">Belongs to the low molecular weight phosphotyrosine protein phosphatase family.</text>
</comment>
<dbReference type="SMART" id="SM00226">
    <property type="entry name" value="LMWPc"/>
    <property type="match status" value="1"/>
</dbReference>
<dbReference type="Pfam" id="PF01451">
    <property type="entry name" value="LMWPc"/>
    <property type="match status" value="1"/>
</dbReference>
<evidence type="ECO:0000313" key="8">
    <source>
        <dbReference type="Proteomes" id="UP000237061"/>
    </source>
</evidence>
<dbReference type="Gene3D" id="3.40.50.2300">
    <property type="match status" value="1"/>
</dbReference>
<dbReference type="AlphaFoldDB" id="A0A2S4A0S1"/>
<dbReference type="SUPFAM" id="SSF52788">
    <property type="entry name" value="Phosphotyrosine protein phosphatases I"/>
    <property type="match status" value="1"/>
</dbReference>
<protein>
    <recommendedName>
        <fullName evidence="2">protein-tyrosine-phosphatase</fullName>
        <ecNumber evidence="2">3.1.3.48</ecNumber>
    </recommendedName>
</protein>
<organism evidence="7 8">
    <name type="scientific">Arthrobacter glacialis</name>
    <dbReference type="NCBI Taxonomy" id="1664"/>
    <lineage>
        <taxon>Bacteria</taxon>
        <taxon>Bacillati</taxon>
        <taxon>Actinomycetota</taxon>
        <taxon>Actinomycetes</taxon>
        <taxon>Micrococcales</taxon>
        <taxon>Micrococcaceae</taxon>
        <taxon>Arthrobacter</taxon>
    </lineage>
</organism>
<dbReference type="RefSeq" id="WP_103463766.1">
    <property type="nucleotide sequence ID" value="NZ_PPXC01000001.1"/>
</dbReference>
<dbReference type="EMBL" id="PPXC01000001">
    <property type="protein sequence ID" value="POH75105.1"/>
    <property type="molecule type" value="Genomic_DNA"/>
</dbReference>
<dbReference type="CDD" id="cd16343">
    <property type="entry name" value="LMWPTP"/>
    <property type="match status" value="1"/>
</dbReference>
<dbReference type="PANTHER" id="PTHR11717">
    <property type="entry name" value="LOW MOLECULAR WEIGHT PROTEIN TYROSINE PHOSPHATASE"/>
    <property type="match status" value="1"/>
</dbReference>
<sequence length="171" mass="18375">MTKPYRIITVCTGNICRSPMAEFILANAARDAGLDVEVDSAGTTQWEIGNPLDSRAADVLSRHGIPTTAHTARHFNTAWFAERELILALDTDHFDALLALAPTPEAAAKVRMLRSFDPAVAHVGSQAQGIYDPWFGDDHDFEVSWALISAAVPGILAYVTANGAARGTDRG</sequence>
<dbReference type="PRINTS" id="PR00719">
    <property type="entry name" value="LMWPTPASE"/>
</dbReference>
<evidence type="ECO:0000313" key="7">
    <source>
        <dbReference type="EMBL" id="POH75105.1"/>
    </source>
</evidence>
<dbReference type="GO" id="GO:0004725">
    <property type="term" value="F:protein tyrosine phosphatase activity"/>
    <property type="evidence" value="ECO:0007669"/>
    <property type="project" value="UniProtKB-EC"/>
</dbReference>
<evidence type="ECO:0000256" key="5">
    <source>
        <dbReference type="PIRSR" id="PIRSR617867-1"/>
    </source>
</evidence>
<name>A0A2S4A0S1_ARTGL</name>
<dbReference type="InterPro" id="IPR017867">
    <property type="entry name" value="Tyr_phospatase_low_mol_wt"/>
</dbReference>
<evidence type="ECO:0000256" key="1">
    <source>
        <dbReference type="ARBA" id="ARBA00011063"/>
    </source>
</evidence>
<evidence type="ECO:0000256" key="2">
    <source>
        <dbReference type="ARBA" id="ARBA00013064"/>
    </source>
</evidence>
<evidence type="ECO:0000256" key="4">
    <source>
        <dbReference type="ARBA" id="ARBA00022912"/>
    </source>
</evidence>
<dbReference type="EC" id="3.1.3.48" evidence="2"/>
<keyword evidence="3" id="KW-0378">Hydrolase</keyword>
<dbReference type="Proteomes" id="UP000237061">
    <property type="component" value="Unassembled WGS sequence"/>
</dbReference>
<proteinExistence type="inferred from homology"/>
<gene>
    <name evidence="7" type="ORF">CVS27_00375</name>
</gene>
<dbReference type="InterPro" id="IPR036196">
    <property type="entry name" value="Ptyr_pPase_sf"/>
</dbReference>
<feature type="active site" description="Nucleophile" evidence="5">
    <location>
        <position position="11"/>
    </location>
</feature>
<reference evidence="7 8" key="1">
    <citation type="submission" date="2018-01" db="EMBL/GenBank/DDBJ databases">
        <title>Arthrobacter sp. nov., from glaciers in China.</title>
        <authorList>
            <person name="Liu Q."/>
            <person name="Xin Y.-H."/>
        </authorList>
    </citation>
    <scope>NUCLEOTIDE SEQUENCE [LARGE SCALE GENOMIC DNA]</scope>
    <source>
        <strain evidence="7 8">HLT2-12-2</strain>
    </source>
</reference>
<dbReference type="InterPro" id="IPR050438">
    <property type="entry name" value="LMW_PTPase"/>
</dbReference>
<dbReference type="PANTHER" id="PTHR11717:SF7">
    <property type="entry name" value="LOW MOLECULAR WEIGHT PHOSPHOTYROSINE PROTEIN PHOSPHATASE"/>
    <property type="match status" value="1"/>
</dbReference>
<comment type="caution">
    <text evidence="7">The sequence shown here is derived from an EMBL/GenBank/DDBJ whole genome shotgun (WGS) entry which is preliminary data.</text>
</comment>
<keyword evidence="8" id="KW-1185">Reference proteome</keyword>
<feature type="domain" description="Phosphotyrosine protein phosphatase I" evidence="6">
    <location>
        <begin position="5"/>
        <end position="158"/>
    </location>
</feature>
<feature type="active site" evidence="5">
    <location>
        <position position="17"/>
    </location>
</feature>